<evidence type="ECO:0000313" key="2">
    <source>
        <dbReference type="EMBL" id="MFC0546925.1"/>
    </source>
</evidence>
<gene>
    <name evidence="2" type="ORF">ACFFH7_35825</name>
</gene>
<comment type="caution">
    <text evidence="2">The sequence shown here is derived from an EMBL/GenBank/DDBJ whole genome shotgun (WGS) entry which is preliminary data.</text>
</comment>
<accession>A0ABV6N2V6</accession>
<proteinExistence type="predicted"/>
<name>A0ABV6N2V6_9PSEU</name>
<dbReference type="EMBL" id="JBHLUD010000013">
    <property type="protein sequence ID" value="MFC0546925.1"/>
    <property type="molecule type" value="Genomic_DNA"/>
</dbReference>
<reference evidence="2 3" key="1">
    <citation type="submission" date="2024-09" db="EMBL/GenBank/DDBJ databases">
        <authorList>
            <person name="Sun Q."/>
            <person name="Mori K."/>
        </authorList>
    </citation>
    <scope>NUCLEOTIDE SEQUENCE [LARGE SCALE GENOMIC DNA]</scope>
    <source>
        <strain evidence="2 3">TBRC 1432</strain>
    </source>
</reference>
<evidence type="ECO:0000256" key="1">
    <source>
        <dbReference type="SAM" id="MobiDB-lite"/>
    </source>
</evidence>
<dbReference type="RefSeq" id="WP_273937164.1">
    <property type="nucleotide sequence ID" value="NZ_CP097263.1"/>
</dbReference>
<sequence length="240" mass="25178">MGVLVKAIATITPGDDDAEQPSGSFHVVLSAPTKDRDGETLLPEDWKQPLPDHVTFDTDHGMSVATTVGSGVPSLEDDGTLHVRGTYSSLKRAQEVRTLVNEGHIRTTSVAYMTDKVPQDDGSTREVRELLNGAFVAVPSNRDALVLASKALKEGRRNNTADAETIQAIHDHAANLGASCAPSGKSLHGKETATTHDEDPDEDTSAATESAAATAAAADTAAADEVEVRALSLRLQGMAT</sequence>
<dbReference type="Proteomes" id="UP001589810">
    <property type="component" value="Unassembled WGS sequence"/>
</dbReference>
<protein>
    <recommendedName>
        <fullName evidence="4">Single-stranded DNA-binding protein</fullName>
    </recommendedName>
</protein>
<feature type="region of interest" description="Disordered" evidence="1">
    <location>
        <begin position="183"/>
        <end position="209"/>
    </location>
</feature>
<organism evidence="2 3">
    <name type="scientific">Kutzneria chonburiensis</name>
    <dbReference type="NCBI Taxonomy" id="1483604"/>
    <lineage>
        <taxon>Bacteria</taxon>
        <taxon>Bacillati</taxon>
        <taxon>Actinomycetota</taxon>
        <taxon>Actinomycetes</taxon>
        <taxon>Pseudonocardiales</taxon>
        <taxon>Pseudonocardiaceae</taxon>
        <taxon>Kutzneria</taxon>
    </lineage>
</organism>
<evidence type="ECO:0008006" key="4">
    <source>
        <dbReference type="Google" id="ProtNLM"/>
    </source>
</evidence>
<keyword evidence="3" id="KW-1185">Reference proteome</keyword>
<evidence type="ECO:0000313" key="3">
    <source>
        <dbReference type="Proteomes" id="UP001589810"/>
    </source>
</evidence>
<feature type="compositionally biased region" description="Basic and acidic residues" evidence="1">
    <location>
        <begin position="188"/>
        <end position="197"/>
    </location>
</feature>